<dbReference type="AlphaFoldDB" id="A0A9Q9BVB1"/>
<dbReference type="EMBL" id="CP073809">
    <property type="protein sequence ID" value="UTH13012.1"/>
    <property type="molecule type" value="Genomic_DNA"/>
</dbReference>
<protein>
    <submittedName>
        <fullName evidence="1">Uncharacterized protein</fullName>
    </submittedName>
</protein>
<dbReference type="RefSeq" id="WP_254249553.1">
    <property type="nucleotide sequence ID" value="NZ_CP073809.1"/>
</dbReference>
<dbReference type="KEGG" id="mequ:KFV11_06940"/>
<gene>
    <name evidence="1" type="ORF">KFV11_06940</name>
</gene>
<organism evidence="1 2">
    <name type="scientific">Macrococcus equipercicus</name>
    <dbReference type="NCBI Taxonomy" id="69967"/>
    <lineage>
        <taxon>Bacteria</taxon>
        <taxon>Bacillati</taxon>
        <taxon>Bacillota</taxon>
        <taxon>Bacilli</taxon>
        <taxon>Bacillales</taxon>
        <taxon>Staphylococcaceae</taxon>
        <taxon>Macrococcus</taxon>
    </lineage>
</organism>
<evidence type="ECO:0000313" key="2">
    <source>
        <dbReference type="Proteomes" id="UP001057381"/>
    </source>
</evidence>
<dbReference type="Proteomes" id="UP001057381">
    <property type="component" value="Chromosome"/>
</dbReference>
<proteinExistence type="predicted"/>
<accession>A0A9Q9BVB1</accession>
<evidence type="ECO:0000313" key="1">
    <source>
        <dbReference type="EMBL" id="UTH13012.1"/>
    </source>
</evidence>
<name>A0A9Q9BVB1_9STAP</name>
<reference evidence="1" key="1">
    <citation type="submission" date="2021-04" db="EMBL/GenBank/DDBJ databases">
        <title>Complete Genome Sequences of Macrococcus spp. from dog and cattle.</title>
        <authorList>
            <person name="Schwendener S."/>
            <person name="Perreten V."/>
        </authorList>
    </citation>
    <scope>NUCLEOTIDE SEQUENCE</scope>
    <source>
        <strain evidence="1">Epi0143-OL</strain>
    </source>
</reference>
<sequence>MVKSVFEIIQETPLQISDEHLLNLFINENIILNEYEDNKEEPAYKRQLDRLNILNHELSQRNLLEKAKMSVDKDTVNQKVKKDFLAIKKELEILQENDTTSSRIEQLKIVLVELIVNGRYVSEELKQEILDYLLSKKATPQDTNDEAAYEPNFLMELM</sequence>